<feature type="region of interest" description="Disordered" evidence="1">
    <location>
        <begin position="117"/>
        <end position="148"/>
    </location>
</feature>
<feature type="region of interest" description="Disordered" evidence="1">
    <location>
        <begin position="620"/>
        <end position="643"/>
    </location>
</feature>
<dbReference type="PROSITE" id="PS51746">
    <property type="entry name" value="PPM_2"/>
    <property type="match status" value="1"/>
</dbReference>
<dbReference type="SMART" id="SM00332">
    <property type="entry name" value="PP2Cc"/>
    <property type="match status" value="1"/>
</dbReference>
<dbReference type="Gene3D" id="3.60.40.10">
    <property type="entry name" value="PPM-type phosphatase domain"/>
    <property type="match status" value="1"/>
</dbReference>
<feature type="compositionally biased region" description="Polar residues" evidence="1">
    <location>
        <begin position="620"/>
        <end position="632"/>
    </location>
</feature>
<evidence type="ECO:0000256" key="1">
    <source>
        <dbReference type="SAM" id="MobiDB-lite"/>
    </source>
</evidence>
<feature type="domain" description="PPM-type phosphatase" evidence="2">
    <location>
        <begin position="195"/>
        <end position="555"/>
    </location>
</feature>
<protein>
    <recommendedName>
        <fullName evidence="2">PPM-type phosphatase domain-containing protein</fullName>
    </recommendedName>
</protein>
<gene>
    <name evidence="3" type="ORF">KIN20_035605</name>
</gene>
<dbReference type="InterPro" id="IPR036457">
    <property type="entry name" value="PPM-type-like_dom_sf"/>
</dbReference>
<dbReference type="EMBL" id="JAHQIW010007240">
    <property type="protein sequence ID" value="KAJ1373244.1"/>
    <property type="molecule type" value="Genomic_DNA"/>
</dbReference>
<evidence type="ECO:0000313" key="4">
    <source>
        <dbReference type="Proteomes" id="UP001196413"/>
    </source>
</evidence>
<proteinExistence type="predicted"/>
<name>A0AAD5REQ9_PARTN</name>
<dbReference type="Pfam" id="PF13672">
    <property type="entry name" value="PP2C_2"/>
    <property type="match status" value="1"/>
</dbReference>
<sequence>MPSSFLRRHVRGLLRGKFSPSPTLDGVPVVEGDPLTPLNDQEAFVSQCHLAGIDGRRIEFPEVYFGKTGLDIPCIQLECLNTEVFASYTGPDGGLTQVGEMRRQPLVRIANLDDEMNLSMDGTSEYDECDEDEEEDDQPVPAPLRRDKDKNRSEILLGSCSSLIGPNGHESTPGSRGAERYNWELFDEERAFGASVSLYEKNPLTGVNAGEPVADVWGVIGRNNNGVLALADGVNWGDGARLAARCAVRGAVDHMNEHIEQGNLTNTTEVFHELLASFHSAHSLILQEGGMLTTLCVAVVAPAVNCDSWVLCVCNVGDSLCFVYNRNYGVREVTMGSHDIDQMRDMRDAGGALGPVDGRNPQLHNLTCSMTFVEEGDIVFITSDGVSDNFDPVVGKFCVIKREKIENKENSQFPLRENRKLSVSTKDSPSREFARTRTCAATLPCVDAASRHELMLIRMRDIIANGLDPPNEAYRFSCPDDSLFPRVTASVLSHRLIQFATHLSQAKRRTLENPELYRKEKMTRSEQRSRRRAVREKIADMPGKLDHASVVAYTVGRHGLRYEDSPTPRGISSYSFDGINEENGCDVIETRTIETNLENFVRMDRASCCATIVMKNGDRATSSMTVSRSPQESPKRPVKMRRARASTDFTLIDIVEPRSPERSERPISPYEELPVRIITSLEGSHACGSGSFSKSRKKHSRSSAARHTLGVDVQWLKRIVTKKESPEAAQSTVTQMSDGSCQTAMVAAITSTEKVPLRQRLRILFGSNRNLHTHHIDPHVSSPTADKPVRPQWLALRSSRRNVIGI</sequence>
<comment type="caution">
    <text evidence="3">The sequence shown here is derived from an EMBL/GenBank/DDBJ whole genome shotgun (WGS) entry which is preliminary data.</text>
</comment>
<evidence type="ECO:0000259" key="2">
    <source>
        <dbReference type="PROSITE" id="PS51746"/>
    </source>
</evidence>
<organism evidence="3 4">
    <name type="scientific">Parelaphostrongylus tenuis</name>
    <name type="common">Meningeal worm</name>
    <dbReference type="NCBI Taxonomy" id="148309"/>
    <lineage>
        <taxon>Eukaryota</taxon>
        <taxon>Metazoa</taxon>
        <taxon>Ecdysozoa</taxon>
        <taxon>Nematoda</taxon>
        <taxon>Chromadorea</taxon>
        <taxon>Rhabditida</taxon>
        <taxon>Rhabditina</taxon>
        <taxon>Rhabditomorpha</taxon>
        <taxon>Strongyloidea</taxon>
        <taxon>Metastrongylidae</taxon>
        <taxon>Parelaphostrongylus</taxon>
    </lineage>
</organism>
<feature type="compositionally biased region" description="Acidic residues" evidence="1">
    <location>
        <begin position="124"/>
        <end position="138"/>
    </location>
</feature>
<dbReference type="Proteomes" id="UP001196413">
    <property type="component" value="Unassembled WGS sequence"/>
</dbReference>
<evidence type="ECO:0000313" key="3">
    <source>
        <dbReference type="EMBL" id="KAJ1373244.1"/>
    </source>
</evidence>
<dbReference type="InterPro" id="IPR053287">
    <property type="entry name" value="PP2C-like_domain"/>
</dbReference>
<reference evidence="3" key="1">
    <citation type="submission" date="2021-06" db="EMBL/GenBank/DDBJ databases">
        <title>Parelaphostrongylus tenuis whole genome reference sequence.</title>
        <authorList>
            <person name="Garwood T.J."/>
            <person name="Larsen P.A."/>
            <person name="Fountain-Jones N.M."/>
            <person name="Garbe J.R."/>
            <person name="Macchietto M.G."/>
            <person name="Kania S.A."/>
            <person name="Gerhold R.W."/>
            <person name="Richards J.E."/>
            <person name="Wolf T.M."/>
        </authorList>
    </citation>
    <scope>NUCLEOTIDE SEQUENCE</scope>
    <source>
        <strain evidence="3">MNPRO001-30</strain>
        <tissue evidence="3">Meninges</tissue>
    </source>
</reference>
<dbReference type="PANTHER" id="PTHR21586:SF0">
    <property type="entry name" value="PP2C-LIKE DOMAIN-CONTAINING PROTEIN CG9801"/>
    <property type="match status" value="1"/>
</dbReference>
<dbReference type="PANTHER" id="PTHR21586">
    <property type="entry name" value="TIPA"/>
    <property type="match status" value="1"/>
</dbReference>
<keyword evidence="4" id="KW-1185">Reference proteome</keyword>
<dbReference type="SUPFAM" id="SSF81606">
    <property type="entry name" value="PP2C-like"/>
    <property type="match status" value="1"/>
</dbReference>
<accession>A0AAD5REQ9</accession>
<dbReference type="InterPro" id="IPR001932">
    <property type="entry name" value="PPM-type_phosphatase-like_dom"/>
</dbReference>
<dbReference type="AlphaFoldDB" id="A0AAD5REQ9"/>